<dbReference type="RefSeq" id="WP_276266561.1">
    <property type="nucleotide sequence ID" value="NZ_JARJLM010000393.1"/>
</dbReference>
<organism evidence="1 2">
    <name type="scientific">Cupriavidus basilensis</name>
    <dbReference type="NCBI Taxonomy" id="68895"/>
    <lineage>
        <taxon>Bacteria</taxon>
        <taxon>Pseudomonadati</taxon>
        <taxon>Pseudomonadota</taxon>
        <taxon>Betaproteobacteria</taxon>
        <taxon>Burkholderiales</taxon>
        <taxon>Burkholderiaceae</taxon>
        <taxon>Cupriavidus</taxon>
    </lineage>
</organism>
<reference evidence="1 2" key="1">
    <citation type="submission" date="2023-03" db="EMBL/GenBank/DDBJ databases">
        <title>Draft assemblies of triclosan tolerant bacteria isolated from returned activated sludge.</title>
        <authorList>
            <person name="Van Hamelsveld S."/>
        </authorList>
    </citation>
    <scope>NUCLEOTIDE SEQUENCE [LARGE SCALE GENOMIC DNA]</scope>
    <source>
        <strain evidence="1 2">GW210010_S58</strain>
    </source>
</reference>
<name>A0ABT6ATJ2_9BURK</name>
<evidence type="ECO:0008006" key="3">
    <source>
        <dbReference type="Google" id="ProtNLM"/>
    </source>
</evidence>
<keyword evidence="2" id="KW-1185">Reference proteome</keyword>
<proteinExistence type="predicted"/>
<comment type="caution">
    <text evidence="1">The sequence shown here is derived from an EMBL/GenBank/DDBJ whole genome shotgun (WGS) entry which is preliminary data.</text>
</comment>
<gene>
    <name evidence="1" type="ORF">P3W85_23585</name>
</gene>
<protein>
    <recommendedName>
        <fullName evidence="3">Lipoprotein</fullName>
    </recommendedName>
</protein>
<sequence>MPTLITTTAKRVGAVAVFASIAGLSACSSRPETADIQKELAVAYQCSILELSDIKKTDGAEANGKGYDVAFSHTVSIKGGKEAAAILFAKWSALAALVQEIQIAYEQASLEAGRHFQTGNSGVVSGSAVANDPDVREAAALRQKFKAELKRIQPCENITAVSQLQFMRIAADEAAKSGQKQIPVPIAIKVRGHGRMVKTESGWHFTDIPDFQMEQIVTSDPVTYPRF</sequence>
<evidence type="ECO:0000313" key="1">
    <source>
        <dbReference type="EMBL" id="MDF3835908.1"/>
    </source>
</evidence>
<evidence type="ECO:0000313" key="2">
    <source>
        <dbReference type="Proteomes" id="UP001216674"/>
    </source>
</evidence>
<dbReference type="EMBL" id="JARJLM010000393">
    <property type="protein sequence ID" value="MDF3835908.1"/>
    <property type="molecule type" value="Genomic_DNA"/>
</dbReference>
<accession>A0ABT6ATJ2</accession>
<dbReference type="Proteomes" id="UP001216674">
    <property type="component" value="Unassembled WGS sequence"/>
</dbReference>